<accession>A0A699IWQ2</accession>
<sequence length="315" mass="35202">MDWLSNHKAEIICHKKVVRIPLLDDKVLRVLGEKPDEKIRQLKSTKAKDKKQREIVVVRDFPKVFPDDLSGLPHIREIKFRIELIPRVVPVAKSPSRLAPSEWKSCRNSPRNSKTKVLFDQAHHLGEHRYLKIVVCDLEIASFFKMIEGENGLKDNDGAVMVLVCVVIDFAQNTGIQNGGNQNGLVVIPGIANQNGTGNIVAARAEARPRRRDATYLQTQLLIAQKEEAGIQLQAEEFNFMAAACDLDEIVEVNANCILMANLQHASTSGTQLDKAPVYDTDGSAESCLRFYCKMDSPKASLIRRYLPDALMTTS</sequence>
<reference evidence="1" key="1">
    <citation type="journal article" date="2019" name="Sci. Rep.">
        <title>Draft genome of Tanacetum cinerariifolium, the natural source of mosquito coil.</title>
        <authorList>
            <person name="Yamashiro T."/>
            <person name="Shiraishi A."/>
            <person name="Satake H."/>
            <person name="Nakayama K."/>
        </authorList>
    </citation>
    <scope>NUCLEOTIDE SEQUENCE</scope>
</reference>
<dbReference type="EMBL" id="BKCJ010342655">
    <property type="protein sequence ID" value="GEZ92337.1"/>
    <property type="molecule type" value="Genomic_DNA"/>
</dbReference>
<gene>
    <name evidence="1" type="ORF">Tci_564310</name>
</gene>
<keyword evidence="1" id="KW-0808">Transferase</keyword>
<comment type="caution">
    <text evidence="1">The sequence shown here is derived from an EMBL/GenBank/DDBJ whole genome shotgun (WGS) entry which is preliminary data.</text>
</comment>
<protein>
    <submittedName>
        <fullName evidence="1">Putative reverse transcriptase domain-containing protein</fullName>
    </submittedName>
</protein>
<name>A0A699IWQ2_TANCI</name>
<keyword evidence="1" id="KW-0695">RNA-directed DNA polymerase</keyword>
<keyword evidence="1" id="KW-0548">Nucleotidyltransferase</keyword>
<evidence type="ECO:0000313" key="1">
    <source>
        <dbReference type="EMBL" id="GEZ92337.1"/>
    </source>
</evidence>
<dbReference type="AlphaFoldDB" id="A0A699IWQ2"/>
<proteinExistence type="predicted"/>
<dbReference type="GO" id="GO:0003964">
    <property type="term" value="F:RNA-directed DNA polymerase activity"/>
    <property type="evidence" value="ECO:0007669"/>
    <property type="project" value="UniProtKB-KW"/>
</dbReference>
<organism evidence="1">
    <name type="scientific">Tanacetum cinerariifolium</name>
    <name type="common">Dalmatian daisy</name>
    <name type="synonym">Chrysanthemum cinerariifolium</name>
    <dbReference type="NCBI Taxonomy" id="118510"/>
    <lineage>
        <taxon>Eukaryota</taxon>
        <taxon>Viridiplantae</taxon>
        <taxon>Streptophyta</taxon>
        <taxon>Embryophyta</taxon>
        <taxon>Tracheophyta</taxon>
        <taxon>Spermatophyta</taxon>
        <taxon>Magnoliopsida</taxon>
        <taxon>eudicotyledons</taxon>
        <taxon>Gunneridae</taxon>
        <taxon>Pentapetalae</taxon>
        <taxon>asterids</taxon>
        <taxon>campanulids</taxon>
        <taxon>Asterales</taxon>
        <taxon>Asteraceae</taxon>
        <taxon>Asteroideae</taxon>
        <taxon>Anthemideae</taxon>
        <taxon>Anthemidinae</taxon>
        <taxon>Tanacetum</taxon>
    </lineage>
</organism>